<organism evidence="1 2">
    <name type="scientific">Janibacter limosus</name>
    <dbReference type="NCBI Taxonomy" id="53458"/>
    <lineage>
        <taxon>Bacteria</taxon>
        <taxon>Bacillati</taxon>
        <taxon>Actinomycetota</taxon>
        <taxon>Actinomycetes</taxon>
        <taxon>Micrococcales</taxon>
        <taxon>Intrasporangiaceae</taxon>
        <taxon>Janibacter</taxon>
    </lineage>
</organism>
<sequence>MQVDRREGLDDLSEQLGLLEREDLLLEVEVLEDVDLRGEPVDVVVEVVRRAVGA</sequence>
<evidence type="ECO:0000313" key="1">
    <source>
        <dbReference type="EMBL" id="UUZ44715.1"/>
    </source>
</evidence>
<accession>A0AC61U400</accession>
<reference evidence="1" key="1">
    <citation type="submission" date="2021-11" db="EMBL/GenBank/DDBJ databases">
        <title>Study of the species diversity of bacterial strains isolated from a unique natural object - Shulgan-Tash cave (Bashkiria).</title>
        <authorList>
            <person name="Sazanova A.L."/>
            <person name="Chirak E.R."/>
            <person name="Safronova V.I."/>
        </authorList>
    </citation>
    <scope>NUCLEOTIDE SEQUENCE</scope>
    <source>
        <strain evidence="1">P1</strain>
    </source>
</reference>
<gene>
    <name evidence="1" type="ORF">LP422_20815</name>
</gene>
<proteinExistence type="predicted"/>
<dbReference type="Proteomes" id="UP001059663">
    <property type="component" value="Chromosome"/>
</dbReference>
<evidence type="ECO:0000313" key="2">
    <source>
        <dbReference type="Proteomes" id="UP001059663"/>
    </source>
</evidence>
<protein>
    <submittedName>
        <fullName evidence="1">Uncharacterized protein</fullName>
    </submittedName>
</protein>
<dbReference type="EMBL" id="CP087977">
    <property type="protein sequence ID" value="UUZ44715.1"/>
    <property type="molecule type" value="Genomic_DNA"/>
</dbReference>
<name>A0AC61U400_9MICO</name>